<name>A0A918HJW4_9ACTN</name>
<organism evidence="4 5">
    <name type="scientific">Streptomyces phaeofaciens</name>
    <dbReference type="NCBI Taxonomy" id="68254"/>
    <lineage>
        <taxon>Bacteria</taxon>
        <taxon>Bacillati</taxon>
        <taxon>Actinomycetota</taxon>
        <taxon>Actinomycetes</taxon>
        <taxon>Kitasatosporales</taxon>
        <taxon>Streptomycetaceae</taxon>
        <taxon>Streptomyces</taxon>
    </lineage>
</organism>
<dbReference type="InterPro" id="IPR001434">
    <property type="entry name" value="OmcB-like_DUF11"/>
</dbReference>
<evidence type="ECO:0000256" key="1">
    <source>
        <dbReference type="SAM" id="MobiDB-lite"/>
    </source>
</evidence>
<dbReference type="InterPro" id="IPR012334">
    <property type="entry name" value="Pectin_lyas_fold"/>
</dbReference>
<dbReference type="EMBL" id="BMSA01000018">
    <property type="protein sequence ID" value="GGT70742.1"/>
    <property type="molecule type" value="Genomic_DNA"/>
</dbReference>
<dbReference type="Pfam" id="PF13229">
    <property type="entry name" value="Beta_helix"/>
    <property type="match status" value="1"/>
</dbReference>
<reference evidence="4" key="1">
    <citation type="journal article" date="2014" name="Int. J. Syst. Evol. Microbiol.">
        <title>Complete genome sequence of Corynebacterium casei LMG S-19264T (=DSM 44701T), isolated from a smear-ripened cheese.</title>
        <authorList>
            <consortium name="US DOE Joint Genome Institute (JGI-PGF)"/>
            <person name="Walter F."/>
            <person name="Albersmeier A."/>
            <person name="Kalinowski J."/>
            <person name="Ruckert C."/>
        </authorList>
    </citation>
    <scope>NUCLEOTIDE SEQUENCE</scope>
    <source>
        <strain evidence="4">JCM 4125</strain>
    </source>
</reference>
<dbReference type="Proteomes" id="UP000646776">
    <property type="component" value="Unassembled WGS sequence"/>
</dbReference>
<dbReference type="AlphaFoldDB" id="A0A918HJW4"/>
<feature type="region of interest" description="Disordered" evidence="1">
    <location>
        <begin position="323"/>
        <end position="346"/>
    </location>
</feature>
<evidence type="ECO:0000259" key="3">
    <source>
        <dbReference type="Pfam" id="PF13229"/>
    </source>
</evidence>
<dbReference type="SMART" id="SM00710">
    <property type="entry name" value="PbH1"/>
    <property type="match status" value="8"/>
</dbReference>
<feature type="domain" description="DUF11" evidence="2">
    <location>
        <begin position="398"/>
        <end position="504"/>
    </location>
</feature>
<evidence type="ECO:0000313" key="5">
    <source>
        <dbReference type="Proteomes" id="UP000646776"/>
    </source>
</evidence>
<proteinExistence type="predicted"/>
<dbReference type="SUPFAM" id="SSF51126">
    <property type="entry name" value="Pectin lyase-like"/>
    <property type="match status" value="2"/>
</dbReference>
<evidence type="ECO:0000259" key="2">
    <source>
        <dbReference type="Pfam" id="PF01345"/>
    </source>
</evidence>
<sequence length="564" mass="58698">MAAALPAAPSYAASTLIVSAGGPTATCPNATYTTIGAAVTAAVAGDTIHVCPGTYNEIVEVTKPDLTLEGETTLPQNCDQFVAPDPTVDSIIDFTSATGEGLVNLREDNIQFRGFTVQNNQGSNLGGYGINTSVAHSGYLITNNVIQGNPAGMYYNASGATQSEVARNCIRLNNTGFQVQPAAGNGIYSDQGLDNALIDNNAFFQNKNGAITLDKYQNTVRVNIHHNVSHQDESLLNIFRSNDSLVTDNQAVGNTGPAIFIGDDNHVLQVLRNNIQGGYHGIRSDTFVPLPSDQVQISNNTIQNVTRDGISVGPNSLTNSTISDNSVSSSGHDGVLIENNGGNGGNTVTRNVLQNSTLYDCEDLTTGTGTAGTANTWTANQAATSNPAGLCPRRPSLTIKKTHVGDFTGGQNGTYTITVGNAGPGSTDGSTVTVHDVLPQGLTAASLSGTGWICSVATLTCTRSDALAAGASYPAITLTVDVPCNCEVGQGINTVTVTGGGDSTTHTATDPTTIKHGKLCGLHKPHTHHWFPMLPTPFIPSVLPNPFMPSMPAMPSMPPLPVRH</sequence>
<feature type="domain" description="Right handed beta helix" evidence="3">
    <location>
        <begin position="183"/>
        <end position="352"/>
    </location>
</feature>
<accession>A0A918HJW4</accession>
<gene>
    <name evidence="4" type="ORF">GCM10010226_55800</name>
</gene>
<dbReference type="Pfam" id="PF01345">
    <property type="entry name" value="DUF11"/>
    <property type="match status" value="1"/>
</dbReference>
<keyword evidence="5" id="KW-1185">Reference proteome</keyword>
<comment type="caution">
    <text evidence="4">The sequence shown here is derived from an EMBL/GenBank/DDBJ whole genome shotgun (WGS) entry which is preliminary data.</text>
</comment>
<dbReference type="InterPro" id="IPR011050">
    <property type="entry name" value="Pectin_lyase_fold/virulence"/>
</dbReference>
<reference evidence="4" key="2">
    <citation type="submission" date="2020-09" db="EMBL/GenBank/DDBJ databases">
        <authorList>
            <person name="Sun Q."/>
            <person name="Ohkuma M."/>
        </authorList>
    </citation>
    <scope>NUCLEOTIDE SEQUENCE</scope>
    <source>
        <strain evidence="4">JCM 4125</strain>
    </source>
</reference>
<evidence type="ECO:0000313" key="4">
    <source>
        <dbReference type="EMBL" id="GGT70742.1"/>
    </source>
</evidence>
<dbReference type="InterPro" id="IPR039448">
    <property type="entry name" value="Beta_helix"/>
</dbReference>
<dbReference type="RefSeq" id="WP_189714157.1">
    <property type="nucleotide sequence ID" value="NZ_BMSA01000018.1"/>
</dbReference>
<dbReference type="Gene3D" id="2.160.20.10">
    <property type="entry name" value="Single-stranded right-handed beta-helix, Pectin lyase-like"/>
    <property type="match status" value="2"/>
</dbReference>
<dbReference type="InterPro" id="IPR006626">
    <property type="entry name" value="PbH1"/>
</dbReference>
<evidence type="ECO:0008006" key="6">
    <source>
        <dbReference type="Google" id="ProtNLM"/>
    </source>
</evidence>
<protein>
    <recommendedName>
        <fullName evidence="6">DUF11 domain-containing protein</fullName>
    </recommendedName>
</protein>